<dbReference type="PANTHER" id="PTHR36566:SF1">
    <property type="entry name" value="PYRIDINIUM-3,5-BISTHIOCARBOXYLIC ACID MONONUCLEOTIDE NICKEL INSERTION PROTEIN"/>
    <property type="match status" value="1"/>
</dbReference>
<dbReference type="Gene3D" id="3.30.70.1380">
    <property type="entry name" value="Transcriptional regulatory protein pf0864 domain like"/>
    <property type="match status" value="1"/>
</dbReference>
<dbReference type="AlphaFoldDB" id="A0A831ZL96"/>
<name>A0A831ZL96_9BACT</name>
<dbReference type="GO" id="GO:0016829">
    <property type="term" value="F:lyase activity"/>
    <property type="evidence" value="ECO:0007669"/>
    <property type="project" value="UniProtKB-UniRule"/>
</dbReference>
<reference evidence="3" key="1">
    <citation type="journal article" date="2020" name="mSystems">
        <title>Genome- and Community-Level Interaction Insights into Carbon Utilization and Element Cycling Functions of Hydrothermarchaeota in Hydrothermal Sediment.</title>
        <authorList>
            <person name="Zhou Z."/>
            <person name="Liu Y."/>
            <person name="Xu W."/>
            <person name="Pan J."/>
            <person name="Luo Z.H."/>
            <person name="Li M."/>
        </authorList>
    </citation>
    <scope>NUCLEOTIDE SEQUENCE [LARGE SCALE GENOMIC DNA]</scope>
    <source>
        <strain evidence="3">SpSt-456</strain>
    </source>
</reference>
<sequence length="398" mass="43250">MRLAYVDAFSGASGDMILGALIDAGVSPKALTEALQALPLTGWHLEVRKESRGAITGTRVIVHDDGSAPLRHYRDIRTLITTSGLPEEIRQKSLQILERLAKAEARVHGMHVEDVHFHEIGAVDTVIDIVGSVIGLDALGIENLQASPLPLGRGRVSCAHGVLPVPAPATVALLEGVPVRDGGVERELVTPTGAAILSGLCRAFGPLPPMVLGAVGYGVGAHPTADPPNVLRLMVGESEPSYGTRRLLLMETHIDDMNPEFYEHLMESCFAEGALDVVFVPMLMKKNRPATLVRVLMDPSLRDRVASRVFLESTTLGVRFHEVDRLELPRTTCEVATPWGAVRVKAATLPDGTVRYQPEYEACREAARRTATPLPLVYEEVKRICREKRHAPHAETEP</sequence>
<protein>
    <recommendedName>
        <fullName evidence="2">Putative nickel insertion protein</fullName>
    </recommendedName>
</protein>
<dbReference type="Gene3D" id="3.10.20.300">
    <property type="entry name" value="mk0293 like domain"/>
    <property type="match status" value="1"/>
</dbReference>
<organism evidence="3">
    <name type="scientific">Desulfacinum infernum</name>
    <dbReference type="NCBI Taxonomy" id="35837"/>
    <lineage>
        <taxon>Bacteria</taxon>
        <taxon>Pseudomonadati</taxon>
        <taxon>Thermodesulfobacteriota</taxon>
        <taxon>Syntrophobacteria</taxon>
        <taxon>Syntrophobacterales</taxon>
        <taxon>Syntrophobacteraceae</taxon>
        <taxon>Desulfacinum</taxon>
    </lineage>
</organism>
<dbReference type="EMBL" id="DSTK01000032">
    <property type="protein sequence ID" value="HFK97696.1"/>
    <property type="molecule type" value="Genomic_DNA"/>
</dbReference>
<proteinExistence type="inferred from homology"/>
<comment type="similarity">
    <text evidence="2">Belongs to the LarC family.</text>
</comment>
<accession>A0A831ZL96</accession>
<gene>
    <name evidence="3" type="primary">larC</name>
    <name evidence="3" type="ORF">ENS06_10315</name>
</gene>
<keyword evidence="1 2" id="KW-0533">Nickel</keyword>
<dbReference type="Pfam" id="PF01969">
    <property type="entry name" value="Ni_insertion"/>
    <property type="match status" value="1"/>
</dbReference>
<dbReference type="HAMAP" id="MF_01074">
    <property type="entry name" value="LarC"/>
    <property type="match status" value="1"/>
</dbReference>
<comment type="caution">
    <text evidence="3">The sequence shown here is derived from an EMBL/GenBank/DDBJ whole genome shotgun (WGS) entry which is preliminary data.</text>
</comment>
<dbReference type="PANTHER" id="PTHR36566">
    <property type="entry name" value="NICKEL INSERTION PROTEIN-RELATED"/>
    <property type="match status" value="1"/>
</dbReference>
<dbReference type="GO" id="GO:0016151">
    <property type="term" value="F:nickel cation binding"/>
    <property type="evidence" value="ECO:0007669"/>
    <property type="project" value="UniProtKB-UniRule"/>
</dbReference>
<dbReference type="NCBIfam" id="TIGR00299">
    <property type="entry name" value="nickel pincer cofactor biosynthesis protein LarC"/>
    <property type="match status" value="1"/>
</dbReference>
<evidence type="ECO:0000313" key="3">
    <source>
        <dbReference type="EMBL" id="HFK97696.1"/>
    </source>
</evidence>
<evidence type="ECO:0000256" key="1">
    <source>
        <dbReference type="ARBA" id="ARBA00022596"/>
    </source>
</evidence>
<keyword evidence="2" id="KW-0456">Lyase</keyword>
<dbReference type="InterPro" id="IPR002822">
    <property type="entry name" value="Ni_insertion"/>
</dbReference>
<evidence type="ECO:0000256" key="2">
    <source>
        <dbReference type="HAMAP-Rule" id="MF_01074"/>
    </source>
</evidence>